<dbReference type="EMBL" id="JADGIZ020000063">
    <property type="protein sequence ID" value="KAL2912504.1"/>
    <property type="molecule type" value="Genomic_DNA"/>
</dbReference>
<proteinExistence type="predicted"/>
<evidence type="ECO:0000256" key="3">
    <source>
        <dbReference type="SAM" id="Phobius"/>
    </source>
</evidence>
<keyword evidence="1" id="KW-0862">Zinc</keyword>
<name>A0ABR4MZ28_9FUNG</name>
<dbReference type="SMART" id="SM00355">
    <property type="entry name" value="ZnF_C2H2"/>
    <property type="match status" value="3"/>
</dbReference>
<evidence type="ECO:0000259" key="4">
    <source>
        <dbReference type="PROSITE" id="PS50157"/>
    </source>
</evidence>
<accession>A0ABR4MZ28</accession>
<feature type="region of interest" description="Disordered" evidence="2">
    <location>
        <begin position="35"/>
        <end position="73"/>
    </location>
</feature>
<protein>
    <recommendedName>
        <fullName evidence="4">C2H2-type domain-containing protein</fullName>
    </recommendedName>
</protein>
<dbReference type="SUPFAM" id="SSF57667">
    <property type="entry name" value="beta-beta-alpha zinc fingers"/>
    <property type="match status" value="2"/>
</dbReference>
<evidence type="ECO:0000313" key="6">
    <source>
        <dbReference type="Proteomes" id="UP001527925"/>
    </source>
</evidence>
<evidence type="ECO:0000256" key="2">
    <source>
        <dbReference type="SAM" id="MobiDB-lite"/>
    </source>
</evidence>
<feature type="domain" description="C2H2-type" evidence="4">
    <location>
        <begin position="126"/>
        <end position="153"/>
    </location>
</feature>
<evidence type="ECO:0000256" key="1">
    <source>
        <dbReference type="PROSITE-ProRule" id="PRU00042"/>
    </source>
</evidence>
<feature type="transmembrane region" description="Helical" evidence="3">
    <location>
        <begin position="548"/>
        <end position="566"/>
    </location>
</feature>
<dbReference type="PANTHER" id="PTHR35152:SF1">
    <property type="entry name" value="DOMAIN SIGNALLING PROTEIN, PUTATIVE (AFU_ORTHOLOGUE AFUA_5G11310)-RELATED"/>
    <property type="match status" value="1"/>
</dbReference>
<dbReference type="Proteomes" id="UP001527925">
    <property type="component" value="Unassembled WGS sequence"/>
</dbReference>
<keyword evidence="6" id="KW-1185">Reference proteome</keyword>
<dbReference type="Pfam" id="PF03707">
    <property type="entry name" value="MHYT"/>
    <property type="match status" value="2"/>
</dbReference>
<feature type="transmembrane region" description="Helical" evidence="3">
    <location>
        <begin position="376"/>
        <end position="405"/>
    </location>
</feature>
<sequence length="689" mass="73370">MAVTLDTPAPSQQPSSIYGASPLRWAELPTIDPGVAAASAPMPQTHFGPPSATSPPASISSSDSQQPGQPTGASFQVYELQPSQNNPSSNAGQALFRHLCSYCGRGFNRKIGLESHMALHTGLRQYGCSKCPQRFSRKHDAQRHKKSHETKREFMCVFCESTFKRKDALDRHLRSTTNHQAQVRRSCLAPRVSGPMVTDGTKLSRLVATGAAHHSETSNFVFVVEYDTFLVFVSYWTAVTGAYTGIQVVNQLLRIYRKYIAINVAQLLSVLPRVKGRLAKRAYALFHINPKIILSLFLVAIAFGGCGVWSMHFVGMHALQVYALPRSSGSNNGAAAMPAVIVNGTASAASAASLPPPFYNPFSERIERSLVVVIPIYYEVGLTILSLLAAVGVVFVGVFVAAFGVGMVHTRIDPKDLFEIVKRFHGGTAVPVVERSGHASLSGSGGESVPRTPLQVVLGSGAGSSVFPAPAPVASPGAVSPSAAAAAGVSPHSAVFPGLPEREPRSFFEAPDHTLSTASTDTTDQGLGATINLEKSTFLRISAQRKSVFLLGCTITGLGVAAMHYFGIASMRIPGVRMTHSPHMVVLAIAVGILAATAGLWILFFLKGAVQRLVSPLIIGVAVVALHYTAMAGVTFEFVPDPVALDYDAFYAQNPTVVGGELIETLRSVTAYTIELVILVIGFKLLHVA</sequence>
<keyword evidence="1" id="KW-0479">Metal-binding</keyword>
<keyword evidence="3" id="KW-0812">Transmembrane</keyword>
<dbReference type="PANTHER" id="PTHR35152">
    <property type="entry name" value="DOMAIN SIGNALLING PROTEIN, PUTATIVE (AFU_ORTHOLOGUE AFUA_5G11310)-RELATED"/>
    <property type="match status" value="1"/>
</dbReference>
<evidence type="ECO:0000313" key="5">
    <source>
        <dbReference type="EMBL" id="KAL2912504.1"/>
    </source>
</evidence>
<keyword evidence="3" id="KW-1133">Transmembrane helix</keyword>
<dbReference type="InterPro" id="IPR005330">
    <property type="entry name" value="MHYT_dom"/>
</dbReference>
<keyword evidence="3" id="KW-0472">Membrane</keyword>
<gene>
    <name evidence="5" type="ORF">HK105_207993</name>
</gene>
<dbReference type="PROSITE" id="PS50157">
    <property type="entry name" value="ZINC_FINGER_C2H2_2"/>
    <property type="match status" value="3"/>
</dbReference>
<feature type="transmembrane region" description="Helical" evidence="3">
    <location>
        <begin position="586"/>
        <end position="606"/>
    </location>
</feature>
<dbReference type="PROSITE" id="PS00028">
    <property type="entry name" value="ZINC_FINGER_C2H2_1"/>
    <property type="match status" value="2"/>
</dbReference>
<dbReference type="InterPro" id="IPR036236">
    <property type="entry name" value="Znf_C2H2_sf"/>
</dbReference>
<feature type="domain" description="C2H2-type" evidence="4">
    <location>
        <begin position="154"/>
        <end position="184"/>
    </location>
</feature>
<comment type="caution">
    <text evidence="5">The sequence shown here is derived from an EMBL/GenBank/DDBJ whole genome shotgun (WGS) entry which is preliminary data.</text>
</comment>
<feature type="domain" description="C2H2-type" evidence="4">
    <location>
        <begin position="98"/>
        <end position="125"/>
    </location>
</feature>
<keyword evidence="1" id="KW-0863">Zinc-finger</keyword>
<dbReference type="InterPro" id="IPR013087">
    <property type="entry name" value="Znf_C2H2_type"/>
</dbReference>
<feature type="compositionally biased region" description="Low complexity" evidence="2">
    <location>
        <begin position="48"/>
        <end position="72"/>
    </location>
</feature>
<feature type="transmembrane region" description="Helical" evidence="3">
    <location>
        <begin position="292"/>
        <end position="314"/>
    </location>
</feature>
<feature type="transmembrane region" description="Helical" evidence="3">
    <location>
        <begin position="613"/>
        <end position="636"/>
    </location>
</feature>
<organism evidence="5 6">
    <name type="scientific">Polyrhizophydium stewartii</name>
    <dbReference type="NCBI Taxonomy" id="2732419"/>
    <lineage>
        <taxon>Eukaryota</taxon>
        <taxon>Fungi</taxon>
        <taxon>Fungi incertae sedis</taxon>
        <taxon>Chytridiomycota</taxon>
        <taxon>Chytridiomycota incertae sedis</taxon>
        <taxon>Chytridiomycetes</taxon>
        <taxon>Rhizophydiales</taxon>
        <taxon>Rhizophydiales incertae sedis</taxon>
        <taxon>Polyrhizophydium</taxon>
    </lineage>
</organism>
<feature type="transmembrane region" description="Helical" evidence="3">
    <location>
        <begin position="669"/>
        <end position="686"/>
    </location>
</feature>
<reference evidence="5 6" key="1">
    <citation type="submission" date="2023-09" db="EMBL/GenBank/DDBJ databases">
        <title>Pangenome analysis of Batrachochytrium dendrobatidis and related Chytrids.</title>
        <authorList>
            <person name="Yacoub M.N."/>
            <person name="Stajich J.E."/>
            <person name="James T.Y."/>
        </authorList>
    </citation>
    <scope>NUCLEOTIDE SEQUENCE [LARGE SCALE GENOMIC DNA]</scope>
    <source>
        <strain evidence="5 6">JEL0888</strain>
    </source>
</reference>
<dbReference type="Gene3D" id="3.30.160.60">
    <property type="entry name" value="Classic Zinc Finger"/>
    <property type="match status" value="2"/>
</dbReference>
<dbReference type="Pfam" id="PF00096">
    <property type="entry name" value="zf-C2H2"/>
    <property type="match status" value="1"/>
</dbReference>